<accession>C6Q1K4</accession>
<evidence type="ECO:0000259" key="1">
    <source>
        <dbReference type="Pfam" id="PF03235"/>
    </source>
</evidence>
<feature type="domain" description="GmrSD restriction endonucleases N-terminal" evidence="1">
    <location>
        <begin position="26"/>
        <end position="160"/>
    </location>
</feature>
<dbReference type="PANTHER" id="PTHR39639">
    <property type="entry name" value="CHROMOSOME 16, WHOLE GENOME SHOTGUN SEQUENCE"/>
    <property type="match status" value="1"/>
</dbReference>
<dbReference type="AlphaFoldDB" id="C6Q1K4"/>
<organism evidence="2 3">
    <name type="scientific">Clostridium carboxidivorans P7</name>
    <dbReference type="NCBI Taxonomy" id="536227"/>
    <lineage>
        <taxon>Bacteria</taxon>
        <taxon>Bacillati</taxon>
        <taxon>Bacillota</taxon>
        <taxon>Clostridia</taxon>
        <taxon>Eubacteriales</taxon>
        <taxon>Clostridiaceae</taxon>
        <taxon>Clostridium</taxon>
    </lineage>
</organism>
<sequence length="365" mass="43604">MSKLKETKIYNLNDFINWYEAGELEISPKYQRNSVWNLKAKSYLIDTILRGLPVPQVAIRQVIDTKTRKTIREVIDGQQRLRTILEFINDDFSILSSHNEELGNMTYDDLDDELKEDFLMYELPVEIIKIKEDSIIYDMFARLNTNNMALNRQELRNAKYWGEFKVFVYRMAAKWRKFFIDINMFSDKQLSRMLDIEYLSGLIALIIDGIITENQTKIDSYYEDNDEEFKEQQDVESKLERVLYTIKKIFDDDKYSTSYFHRKNYFYTLFAVITHMMFGIPNLEINRIEKYSVGNIDNNIGSLILKLTEFESYYERFTHEELYDKNMLQKMVKFEQMHRTRTTSQAERIIRVSILCNFIGSDING</sequence>
<name>C6Q1K4_9CLOT</name>
<evidence type="ECO:0000313" key="2">
    <source>
        <dbReference type="EMBL" id="EET84621.1"/>
    </source>
</evidence>
<dbReference type="Proteomes" id="UP000004198">
    <property type="component" value="Unassembled WGS sequence"/>
</dbReference>
<dbReference type="PANTHER" id="PTHR39639:SF1">
    <property type="entry name" value="DUF262 DOMAIN-CONTAINING PROTEIN"/>
    <property type="match status" value="1"/>
</dbReference>
<dbReference type="RefSeq" id="WP_007063806.1">
    <property type="nucleotide sequence ID" value="NZ_ACVI01000142.1"/>
</dbReference>
<keyword evidence="3" id="KW-1185">Reference proteome</keyword>
<proteinExistence type="predicted"/>
<dbReference type="EMBL" id="ACVI01000142">
    <property type="protein sequence ID" value="EET84621.1"/>
    <property type="molecule type" value="Genomic_DNA"/>
</dbReference>
<dbReference type="eggNOG" id="COG1479">
    <property type="taxonomic scope" value="Bacteria"/>
</dbReference>
<dbReference type="KEGG" id="cck:Ccar_20575"/>
<dbReference type="PATRIC" id="fig|536227.13.peg.4282"/>
<dbReference type="OrthoDB" id="9798761at2"/>
<protein>
    <recommendedName>
        <fullName evidence="1">GmrSD restriction endonucleases N-terminal domain-containing protein</fullName>
    </recommendedName>
</protein>
<gene>
    <name evidence="2" type="ORF">CcarbDRAFT_4922</name>
</gene>
<dbReference type="InterPro" id="IPR004919">
    <property type="entry name" value="GmrSD_N"/>
</dbReference>
<comment type="caution">
    <text evidence="2">The sequence shown here is derived from an EMBL/GenBank/DDBJ whole genome shotgun (WGS) entry which is preliminary data.</text>
</comment>
<evidence type="ECO:0000313" key="3">
    <source>
        <dbReference type="Proteomes" id="UP000004198"/>
    </source>
</evidence>
<dbReference type="STRING" id="536227.Ccar_20575"/>
<reference evidence="2 3" key="1">
    <citation type="submission" date="2009-06" db="EMBL/GenBank/DDBJ databases">
        <title>The draft genome of Clostridium carboxidivorans P7.</title>
        <authorList>
            <consortium name="US DOE Joint Genome Institute (JGI-PGF)"/>
            <person name="Lucas S."/>
            <person name="Copeland A."/>
            <person name="Lapidus A."/>
            <person name="Glavina del Rio T."/>
            <person name="Tice H."/>
            <person name="Bruce D."/>
            <person name="Goodwin L."/>
            <person name="Pitluck S."/>
            <person name="Larimer F."/>
            <person name="Land M.L."/>
            <person name="Hauser L."/>
            <person name="Hemme C.L."/>
        </authorList>
    </citation>
    <scope>NUCLEOTIDE SEQUENCE [LARGE SCALE GENOMIC DNA]</scope>
    <source>
        <strain evidence="2 3">P7</strain>
    </source>
</reference>
<dbReference type="Pfam" id="PF03235">
    <property type="entry name" value="GmrSD_N"/>
    <property type="match status" value="1"/>
</dbReference>